<keyword evidence="6 7" id="KW-0472">Membrane</keyword>
<dbReference type="InterPro" id="IPR000515">
    <property type="entry name" value="MetI-like"/>
</dbReference>
<dbReference type="Gene3D" id="1.10.3720.10">
    <property type="entry name" value="MetI-like"/>
    <property type="match status" value="1"/>
</dbReference>
<evidence type="ECO:0000313" key="9">
    <source>
        <dbReference type="EMBL" id="SCZ64479.1"/>
    </source>
</evidence>
<dbReference type="PROSITE" id="PS50928">
    <property type="entry name" value="ABC_TM1"/>
    <property type="match status" value="1"/>
</dbReference>
<proteinExistence type="inferred from homology"/>
<dbReference type="Proteomes" id="UP000198767">
    <property type="component" value="Unassembled WGS sequence"/>
</dbReference>
<feature type="transmembrane region" description="Helical" evidence="7">
    <location>
        <begin position="240"/>
        <end position="262"/>
    </location>
</feature>
<reference evidence="9 10" key="1">
    <citation type="submission" date="2016-10" db="EMBL/GenBank/DDBJ databases">
        <authorList>
            <person name="de Groot N.N."/>
        </authorList>
    </citation>
    <scope>NUCLEOTIDE SEQUENCE [LARGE SCALE GENOMIC DNA]</scope>
    <source>
        <strain evidence="9 10">U95</strain>
    </source>
</reference>
<keyword evidence="4" id="KW-0029">Amino-acid transport</keyword>
<feature type="transmembrane region" description="Helical" evidence="7">
    <location>
        <begin position="200"/>
        <end position="220"/>
    </location>
</feature>
<dbReference type="AlphaFoldDB" id="A0A1G5QTS1"/>
<sequence>MQVEELRARAARRKFAIQALLIVGVIVIIWSAIASARINLTALGITSGFGFLERSTGWSYSFSLIERDINDTYTKTLWIGFQNSVFVGFISIVLSTVLGFAIGTARDAYNLSIKAAATTFVQIFRNIPLILQVVFWYAILIHMPGPRQAISVGELAFISNRGVMLPGLNVTSSIAVGMIAFSVLLFIALTISKATFGKKLILWFSGSILALILAGVLFTPEGESILSIPTLKGLRFVGGITVSIELVAMIVSIVLYGSAYIAEVVRGGLQEVPKGLIEAGQAIGLPQRAIWSRIKMPMALRTIIPPLGNQWIFIMKATTIGVAIGFSDLFYIVSTSITQSGQTLELIALLMGAFLTVNYLIAQLTNWLNASLKLKGH</sequence>
<feature type="transmembrane region" description="Helical" evidence="7">
    <location>
        <begin position="15"/>
        <end position="33"/>
    </location>
</feature>
<dbReference type="PANTHER" id="PTHR30614">
    <property type="entry name" value="MEMBRANE COMPONENT OF AMINO ACID ABC TRANSPORTER"/>
    <property type="match status" value="1"/>
</dbReference>
<comment type="subcellular location">
    <subcellularLocation>
        <location evidence="1">Cell membrane</location>
        <topology evidence="1">Multi-pass membrane protein</topology>
    </subcellularLocation>
</comment>
<evidence type="ECO:0000256" key="5">
    <source>
        <dbReference type="ARBA" id="ARBA00022989"/>
    </source>
</evidence>
<evidence type="ECO:0000256" key="7">
    <source>
        <dbReference type="SAM" id="Phobius"/>
    </source>
</evidence>
<evidence type="ECO:0000256" key="2">
    <source>
        <dbReference type="ARBA" id="ARBA00010072"/>
    </source>
</evidence>
<comment type="similarity">
    <text evidence="2">Belongs to the binding-protein-dependent transport system permease family. HisMQ subfamily.</text>
</comment>
<feature type="transmembrane region" description="Helical" evidence="7">
    <location>
        <begin position="346"/>
        <end position="368"/>
    </location>
</feature>
<dbReference type="CDD" id="cd06261">
    <property type="entry name" value="TM_PBP2"/>
    <property type="match status" value="1"/>
</dbReference>
<dbReference type="GO" id="GO:0055085">
    <property type="term" value="P:transmembrane transport"/>
    <property type="evidence" value="ECO:0007669"/>
    <property type="project" value="InterPro"/>
</dbReference>
<keyword evidence="4" id="KW-0813">Transport</keyword>
<keyword evidence="3 7" id="KW-0812">Transmembrane</keyword>
<dbReference type="OrthoDB" id="9808674at2"/>
<keyword evidence="5 7" id="KW-1133">Transmembrane helix</keyword>
<evidence type="ECO:0000313" key="10">
    <source>
        <dbReference type="Proteomes" id="UP000198767"/>
    </source>
</evidence>
<evidence type="ECO:0000256" key="1">
    <source>
        <dbReference type="ARBA" id="ARBA00004651"/>
    </source>
</evidence>
<feature type="transmembrane region" description="Helical" evidence="7">
    <location>
        <begin position="163"/>
        <end position="188"/>
    </location>
</feature>
<feature type="transmembrane region" description="Helical" evidence="7">
    <location>
        <begin position="77"/>
        <end position="102"/>
    </location>
</feature>
<evidence type="ECO:0000256" key="4">
    <source>
        <dbReference type="ARBA" id="ARBA00022970"/>
    </source>
</evidence>
<feature type="transmembrane region" description="Helical" evidence="7">
    <location>
        <begin position="311"/>
        <end position="334"/>
    </location>
</feature>
<dbReference type="SUPFAM" id="SSF161098">
    <property type="entry name" value="MetI-like"/>
    <property type="match status" value="1"/>
</dbReference>
<feature type="transmembrane region" description="Helical" evidence="7">
    <location>
        <begin position="123"/>
        <end position="143"/>
    </location>
</feature>
<gene>
    <name evidence="9" type="ORF">SAMN04488118_105249</name>
</gene>
<dbReference type="RefSeq" id="WP_090218621.1">
    <property type="nucleotide sequence ID" value="NZ_FMWG01000005.1"/>
</dbReference>
<dbReference type="GO" id="GO:0005886">
    <property type="term" value="C:plasma membrane"/>
    <property type="evidence" value="ECO:0007669"/>
    <property type="project" value="UniProtKB-SubCell"/>
</dbReference>
<dbReference type="STRING" id="1156985.SAMN04488118_105249"/>
<evidence type="ECO:0000256" key="3">
    <source>
        <dbReference type="ARBA" id="ARBA00022692"/>
    </source>
</evidence>
<dbReference type="EMBL" id="FMWG01000005">
    <property type="protein sequence ID" value="SCZ64479.1"/>
    <property type="molecule type" value="Genomic_DNA"/>
</dbReference>
<keyword evidence="10" id="KW-1185">Reference proteome</keyword>
<dbReference type="GO" id="GO:0006865">
    <property type="term" value="P:amino acid transport"/>
    <property type="evidence" value="ECO:0007669"/>
    <property type="project" value="UniProtKB-KW"/>
</dbReference>
<dbReference type="InterPro" id="IPR035906">
    <property type="entry name" value="MetI-like_sf"/>
</dbReference>
<evidence type="ECO:0000259" key="8">
    <source>
        <dbReference type="PROSITE" id="PS50928"/>
    </source>
</evidence>
<name>A0A1G5QTS1_9RHOB</name>
<protein>
    <submittedName>
        <fullName evidence="9">Amino acid ABC transporter membrane protein 1, PAAT family</fullName>
    </submittedName>
</protein>
<accession>A0A1G5QTS1</accession>
<evidence type="ECO:0000256" key="6">
    <source>
        <dbReference type="ARBA" id="ARBA00023136"/>
    </source>
</evidence>
<feature type="domain" description="ABC transmembrane type-1" evidence="8">
    <location>
        <begin position="81"/>
        <end position="362"/>
    </location>
</feature>
<dbReference type="PANTHER" id="PTHR30614:SF37">
    <property type="entry name" value="AMINO-ACID ABC TRANSPORTER PERMEASE PROTEIN YHDX-RELATED"/>
    <property type="match status" value="1"/>
</dbReference>
<organism evidence="9 10">
    <name type="scientific">Epibacterium ulvae</name>
    <dbReference type="NCBI Taxonomy" id="1156985"/>
    <lineage>
        <taxon>Bacteria</taxon>
        <taxon>Pseudomonadati</taxon>
        <taxon>Pseudomonadota</taxon>
        <taxon>Alphaproteobacteria</taxon>
        <taxon>Rhodobacterales</taxon>
        <taxon>Roseobacteraceae</taxon>
        <taxon>Epibacterium</taxon>
    </lineage>
</organism>
<dbReference type="InterPro" id="IPR043429">
    <property type="entry name" value="ArtM/GltK/GlnP/TcyL/YhdX-like"/>
</dbReference>